<reference evidence="10" key="1">
    <citation type="journal article" date="2021" name="Antonie Van Leeuwenhoek">
        <title>Draft genome and description of Waterburya agarophytonicola gen. nov. sp. nov. (Pleurocapsales, Cyanobacteria): a seaweed symbiont.</title>
        <authorList>
            <person name="Bonthond G."/>
            <person name="Shalygin S."/>
            <person name="Bayer T."/>
            <person name="Weinberger F."/>
        </authorList>
    </citation>
    <scope>NUCLEOTIDE SEQUENCE</scope>
    <source>
        <strain evidence="10">KI4</strain>
    </source>
</reference>
<keyword evidence="11" id="KW-1185">Reference proteome</keyword>
<evidence type="ECO:0000256" key="7">
    <source>
        <dbReference type="SAM" id="MobiDB-lite"/>
    </source>
</evidence>
<gene>
    <name evidence="10" type="ORF">I4641_10420</name>
</gene>
<dbReference type="Gene3D" id="3.30.2010.10">
    <property type="entry name" value="Metalloproteases ('zincins'), catalytic domain"/>
    <property type="match status" value="1"/>
</dbReference>
<name>A0A964BQ83_9CYAN</name>
<feature type="region of interest" description="Disordered" evidence="7">
    <location>
        <begin position="537"/>
        <end position="558"/>
    </location>
</feature>
<evidence type="ECO:0000256" key="8">
    <source>
        <dbReference type="SAM" id="SignalP"/>
    </source>
</evidence>
<organism evidence="10 11">
    <name type="scientific">Waterburya agarophytonicola KI4</name>
    <dbReference type="NCBI Taxonomy" id="2874699"/>
    <lineage>
        <taxon>Bacteria</taxon>
        <taxon>Bacillati</taxon>
        <taxon>Cyanobacteriota</taxon>
        <taxon>Cyanophyceae</taxon>
        <taxon>Pleurocapsales</taxon>
        <taxon>Hyellaceae</taxon>
        <taxon>Waterburya</taxon>
        <taxon>Waterburya agarophytonicola</taxon>
    </lineage>
</organism>
<dbReference type="GO" id="GO:0004222">
    <property type="term" value="F:metalloendopeptidase activity"/>
    <property type="evidence" value="ECO:0007669"/>
    <property type="project" value="InterPro"/>
</dbReference>
<feature type="domain" description="Peptidase M48" evidence="9">
    <location>
        <begin position="317"/>
        <end position="487"/>
    </location>
</feature>
<evidence type="ECO:0000256" key="6">
    <source>
        <dbReference type="ARBA" id="ARBA00023049"/>
    </source>
</evidence>
<dbReference type="GO" id="GO:0051603">
    <property type="term" value="P:proteolysis involved in protein catabolic process"/>
    <property type="evidence" value="ECO:0007669"/>
    <property type="project" value="TreeGrafter"/>
</dbReference>
<evidence type="ECO:0000259" key="9">
    <source>
        <dbReference type="Pfam" id="PF01435"/>
    </source>
</evidence>
<feature type="signal peptide" evidence="8">
    <location>
        <begin position="1"/>
        <end position="22"/>
    </location>
</feature>
<keyword evidence="2" id="KW-0645">Protease</keyword>
<evidence type="ECO:0000256" key="3">
    <source>
        <dbReference type="ARBA" id="ARBA00022723"/>
    </source>
</evidence>
<keyword evidence="8" id="KW-0732">Signal</keyword>
<proteinExistence type="predicted"/>
<feature type="region of interest" description="Disordered" evidence="7">
    <location>
        <begin position="458"/>
        <end position="477"/>
    </location>
</feature>
<dbReference type="SUPFAM" id="SSF48452">
    <property type="entry name" value="TPR-like"/>
    <property type="match status" value="1"/>
</dbReference>
<evidence type="ECO:0000256" key="4">
    <source>
        <dbReference type="ARBA" id="ARBA00022801"/>
    </source>
</evidence>
<keyword evidence="3" id="KW-0479">Metal-binding</keyword>
<evidence type="ECO:0000313" key="10">
    <source>
        <dbReference type="EMBL" id="MCC0177390.1"/>
    </source>
</evidence>
<sequence length="558" mass="62780">MKLISLLLVGLNALMFPAIALAEFDRLENISPSSIAQLEAEEDEEDKSKSKEEEEDEESEKANEPTPEEIARLKKLATADSLYLSGYKTDAVKLYRQAKDIWEIEQPGTKGDKEPVEIFDDPEQLSPAGKVFWRNYQKGKEQELESKIFSALKLLTTREPEFISGHLHYAEMLQKYERETESRQALDRAVSRYPNEPKLVKARIEAHTAAEEWLEASILARQFSLFNPDLPEAKELEVLTEEYLAEYQSDLRSKIALSAIGNAIAGTVGFALTGSLFGPLSALETTSMLLRGESAMGEVSVKQAKKQLPLIEDPKITEYVNEIGQKVAAQSGRDDLKYEFLVIMDDSLNAFALPGGKIFVNAGAIMKTDSEAELAGLLAHEVSHAALSHGFQLVTQENLTANIVSYIPYVGNAATSLIVMNYSRGMEKQADIYGTRILVNSGYAADGVRNLMLKLHESHQEDEDNSEPPEWLSSHPNSKERVRYMEELIVDRNLNRFAYEGIARHQEAKYLVTEQWKKYDKCIEDGKIVTVEDARKCIPNRNKPEETEEEPDLNHEDN</sequence>
<dbReference type="InterPro" id="IPR011990">
    <property type="entry name" value="TPR-like_helical_dom_sf"/>
</dbReference>
<dbReference type="PANTHER" id="PTHR22726">
    <property type="entry name" value="METALLOENDOPEPTIDASE OMA1"/>
    <property type="match status" value="1"/>
</dbReference>
<evidence type="ECO:0000256" key="5">
    <source>
        <dbReference type="ARBA" id="ARBA00022833"/>
    </source>
</evidence>
<dbReference type="AlphaFoldDB" id="A0A964BQ83"/>
<evidence type="ECO:0000256" key="1">
    <source>
        <dbReference type="ARBA" id="ARBA00001947"/>
    </source>
</evidence>
<keyword evidence="6 10" id="KW-0482">Metalloprotease</keyword>
<dbReference type="RefSeq" id="WP_229640454.1">
    <property type="nucleotide sequence ID" value="NZ_JADWDC010000021.1"/>
</dbReference>
<feature type="chain" id="PRO_5037835709" evidence="8">
    <location>
        <begin position="23"/>
        <end position="558"/>
    </location>
</feature>
<feature type="region of interest" description="Disordered" evidence="7">
    <location>
        <begin position="34"/>
        <end position="69"/>
    </location>
</feature>
<dbReference type="Pfam" id="PF01435">
    <property type="entry name" value="Peptidase_M48"/>
    <property type="match status" value="1"/>
</dbReference>
<keyword evidence="4" id="KW-0378">Hydrolase</keyword>
<comment type="caution">
    <text evidence="10">The sequence shown here is derived from an EMBL/GenBank/DDBJ whole genome shotgun (WGS) entry which is preliminary data.</text>
</comment>
<accession>A0A964BQ83</accession>
<keyword evidence="5" id="KW-0862">Zinc</keyword>
<dbReference type="GO" id="GO:0046872">
    <property type="term" value="F:metal ion binding"/>
    <property type="evidence" value="ECO:0007669"/>
    <property type="project" value="UniProtKB-KW"/>
</dbReference>
<dbReference type="InterPro" id="IPR001915">
    <property type="entry name" value="Peptidase_M48"/>
</dbReference>
<dbReference type="GO" id="GO:0016020">
    <property type="term" value="C:membrane"/>
    <property type="evidence" value="ECO:0007669"/>
    <property type="project" value="TreeGrafter"/>
</dbReference>
<dbReference type="EMBL" id="JADWDC010000021">
    <property type="protein sequence ID" value="MCC0177390.1"/>
    <property type="molecule type" value="Genomic_DNA"/>
</dbReference>
<comment type="cofactor">
    <cofactor evidence="1">
        <name>Zn(2+)</name>
        <dbReference type="ChEBI" id="CHEBI:29105"/>
    </cofactor>
</comment>
<dbReference type="PANTHER" id="PTHR22726:SF1">
    <property type="entry name" value="METALLOENDOPEPTIDASE OMA1, MITOCHONDRIAL"/>
    <property type="match status" value="1"/>
</dbReference>
<protein>
    <submittedName>
        <fullName evidence="10">M48 family metalloprotease</fullName>
    </submittedName>
</protein>
<evidence type="ECO:0000313" key="11">
    <source>
        <dbReference type="Proteomes" id="UP000729733"/>
    </source>
</evidence>
<evidence type="ECO:0000256" key="2">
    <source>
        <dbReference type="ARBA" id="ARBA00022670"/>
    </source>
</evidence>
<dbReference type="InterPro" id="IPR051156">
    <property type="entry name" value="Mito/Outer_Membr_Metalloprot"/>
</dbReference>
<dbReference type="Proteomes" id="UP000729733">
    <property type="component" value="Unassembled WGS sequence"/>
</dbReference>
<dbReference type="CDD" id="cd07333">
    <property type="entry name" value="M48C_bepA_like"/>
    <property type="match status" value="1"/>
</dbReference>